<gene>
    <name evidence="3" type="ORF">IWW36_005615</name>
</gene>
<evidence type="ECO:0000256" key="1">
    <source>
        <dbReference type="SAM" id="Coils"/>
    </source>
</evidence>
<dbReference type="GO" id="GO:0036064">
    <property type="term" value="C:ciliary basal body"/>
    <property type="evidence" value="ECO:0007669"/>
    <property type="project" value="TreeGrafter"/>
</dbReference>
<feature type="coiled-coil region" evidence="1">
    <location>
        <begin position="179"/>
        <end position="237"/>
    </location>
</feature>
<feature type="compositionally biased region" description="Low complexity" evidence="2">
    <location>
        <begin position="344"/>
        <end position="356"/>
    </location>
</feature>
<feature type="region of interest" description="Disordered" evidence="2">
    <location>
        <begin position="307"/>
        <end position="453"/>
    </location>
</feature>
<proteinExistence type="predicted"/>
<feature type="compositionally biased region" description="Polar residues" evidence="2">
    <location>
        <begin position="422"/>
        <end position="445"/>
    </location>
</feature>
<keyword evidence="4" id="KW-1185">Reference proteome</keyword>
<dbReference type="Proteomes" id="UP001139887">
    <property type="component" value="Unassembled WGS sequence"/>
</dbReference>
<keyword evidence="1" id="KW-0175">Coiled coil</keyword>
<dbReference type="OrthoDB" id="312015at2759"/>
<evidence type="ECO:0000313" key="3">
    <source>
        <dbReference type="EMBL" id="KAJ2843281.1"/>
    </source>
</evidence>
<reference evidence="3" key="1">
    <citation type="submission" date="2022-07" db="EMBL/GenBank/DDBJ databases">
        <title>Phylogenomic reconstructions and comparative analyses of Kickxellomycotina fungi.</title>
        <authorList>
            <person name="Reynolds N.K."/>
            <person name="Stajich J.E."/>
            <person name="Barry K."/>
            <person name="Grigoriev I.V."/>
            <person name="Crous P."/>
            <person name="Smith M.E."/>
        </authorList>
    </citation>
    <scope>NUCLEOTIDE SEQUENCE</scope>
    <source>
        <strain evidence="3">NRRL 1566</strain>
    </source>
</reference>
<protein>
    <submittedName>
        <fullName evidence="3">Uncharacterized protein</fullName>
    </submittedName>
</protein>
<evidence type="ECO:0000313" key="4">
    <source>
        <dbReference type="Proteomes" id="UP001139887"/>
    </source>
</evidence>
<organism evidence="3 4">
    <name type="scientific">Coemansia brasiliensis</name>
    <dbReference type="NCBI Taxonomy" id="2650707"/>
    <lineage>
        <taxon>Eukaryota</taxon>
        <taxon>Fungi</taxon>
        <taxon>Fungi incertae sedis</taxon>
        <taxon>Zoopagomycota</taxon>
        <taxon>Kickxellomycotina</taxon>
        <taxon>Kickxellomycetes</taxon>
        <taxon>Kickxellales</taxon>
        <taxon>Kickxellaceae</taxon>
        <taxon>Coemansia</taxon>
    </lineage>
</organism>
<evidence type="ECO:0000256" key="2">
    <source>
        <dbReference type="SAM" id="MobiDB-lite"/>
    </source>
</evidence>
<dbReference type="AlphaFoldDB" id="A0A9W8LWH0"/>
<dbReference type="PANTHER" id="PTHR46507">
    <property type="entry name" value="AFADIN- AND ALPHA-ACTININ-BINDING PROTEIN"/>
    <property type="match status" value="1"/>
</dbReference>
<dbReference type="InterPro" id="IPR052300">
    <property type="entry name" value="Adhesion_Centrosome_assoc"/>
</dbReference>
<sequence>HKSAKLGVELVNPIARDRSGRAVEATGSRDRKLMEELVGRYEATEVQLIAKIEALQNALRQMARALSKLHGDVVGEEPAGTLEQEGDEEPDAAAIEQTLQLVGTVRQHVLEDRARMQQQPAADPEELEAREKQISQLHEETARLESEIAELKQVMGAQKKLIDQMAKEQQGRNNDVLEMSFSEMSLEQLDAEREAVRRERQQLEEERKRFTDAAIELGNERGELKRERDEFERLKTAQGTSELVNGLPPTPQWMKGVDTSLATPMILHQLQGMYNGTPTNALLASMAANASNAALSSSAANASSAASNANAGSLDDQFPEISASPEPTSAPLSSQRTSVQSTPAARTAARASVRRSNTNERTPAQSIRTPAQVRSGRQARVCTRPGCAAHAPHTHEDGSQAPVMELKPPVPRLRRKADTDSAENIRSSNPARSHSTLRTQPSQQRAHAADIFK</sequence>
<dbReference type="PANTHER" id="PTHR46507:SF4">
    <property type="entry name" value="SSX FAMILY MEMBER 2 INTERACTING PROTEIN"/>
    <property type="match status" value="1"/>
</dbReference>
<dbReference type="EMBL" id="JANBUW010001468">
    <property type="protein sequence ID" value="KAJ2843281.1"/>
    <property type="molecule type" value="Genomic_DNA"/>
</dbReference>
<feature type="non-terminal residue" evidence="3">
    <location>
        <position position="1"/>
    </location>
</feature>
<feature type="coiled-coil region" evidence="1">
    <location>
        <begin position="127"/>
        <end position="154"/>
    </location>
</feature>
<feature type="compositionally biased region" description="Polar residues" evidence="2">
    <location>
        <begin position="360"/>
        <end position="369"/>
    </location>
</feature>
<dbReference type="GO" id="GO:0035735">
    <property type="term" value="P:intraciliary transport involved in cilium assembly"/>
    <property type="evidence" value="ECO:0007669"/>
    <property type="project" value="TreeGrafter"/>
</dbReference>
<feature type="compositionally biased region" description="Polar residues" evidence="2">
    <location>
        <begin position="325"/>
        <end position="343"/>
    </location>
</feature>
<comment type="caution">
    <text evidence="3">The sequence shown here is derived from an EMBL/GenBank/DDBJ whole genome shotgun (WGS) entry which is preliminary data.</text>
</comment>
<name>A0A9W8LWH0_9FUNG</name>
<accession>A0A9W8LWH0</accession>
<feature type="coiled-coil region" evidence="1">
    <location>
        <begin position="45"/>
        <end position="72"/>
    </location>
</feature>